<gene>
    <name evidence="1" type="ORF">EAH89_20410</name>
</gene>
<keyword evidence="2" id="KW-1185">Reference proteome</keyword>
<reference evidence="1 2" key="1">
    <citation type="journal article" date="2019" name="Environ. Microbiol.">
        <title>Species interactions and distinct microbial communities in high Arctic permafrost affected cryosols are associated with the CH4 and CO2 gas fluxes.</title>
        <authorList>
            <person name="Altshuler I."/>
            <person name="Hamel J."/>
            <person name="Turney S."/>
            <person name="Magnuson E."/>
            <person name="Levesque R."/>
            <person name="Greer C."/>
            <person name="Whyte L.G."/>
        </authorList>
    </citation>
    <scope>NUCLEOTIDE SEQUENCE [LARGE SCALE GENOMIC DNA]</scope>
    <source>
        <strain evidence="1 2">S9.3B</strain>
    </source>
</reference>
<dbReference type="OrthoDB" id="9811033at2"/>
<dbReference type="InterPro" id="IPR036736">
    <property type="entry name" value="ACP-like_sf"/>
</dbReference>
<organism evidence="1 2">
    <name type="scientific">Muricoccus nepalensis</name>
    <dbReference type="NCBI Taxonomy" id="1854500"/>
    <lineage>
        <taxon>Bacteria</taxon>
        <taxon>Pseudomonadati</taxon>
        <taxon>Pseudomonadota</taxon>
        <taxon>Alphaproteobacteria</taxon>
        <taxon>Acetobacterales</taxon>
        <taxon>Roseomonadaceae</taxon>
        <taxon>Muricoccus</taxon>
    </lineage>
</organism>
<name>A0A502FL51_9PROT</name>
<proteinExistence type="predicted"/>
<dbReference type="EMBL" id="RCZP01000026">
    <property type="protein sequence ID" value="TPG49896.1"/>
    <property type="molecule type" value="Genomic_DNA"/>
</dbReference>
<evidence type="ECO:0000313" key="2">
    <source>
        <dbReference type="Proteomes" id="UP000317078"/>
    </source>
</evidence>
<comment type="caution">
    <text evidence="1">The sequence shown here is derived from an EMBL/GenBank/DDBJ whole genome shotgun (WGS) entry which is preliminary data.</text>
</comment>
<dbReference type="SUPFAM" id="SSF47336">
    <property type="entry name" value="ACP-like"/>
    <property type="match status" value="1"/>
</dbReference>
<dbReference type="Gene3D" id="1.10.1200.10">
    <property type="entry name" value="ACP-like"/>
    <property type="match status" value="1"/>
</dbReference>
<dbReference type="RefSeq" id="WP_140885585.1">
    <property type="nucleotide sequence ID" value="NZ_RCZP01000026.1"/>
</dbReference>
<evidence type="ECO:0000313" key="1">
    <source>
        <dbReference type="EMBL" id="TPG49896.1"/>
    </source>
</evidence>
<accession>A0A502FL51</accession>
<dbReference type="Proteomes" id="UP000317078">
    <property type="component" value="Unassembled WGS sequence"/>
</dbReference>
<sequence>MTRDAIMAALTEVFHEVFDDDSITLADTTTAEDIAEWDSQTHINLILAAEMRFGVRFRTSELDGLKNVGDFVSVIERKLA</sequence>
<dbReference type="AlphaFoldDB" id="A0A502FL51"/>
<protein>
    <submittedName>
        <fullName evidence="1">Acyl carrier protein</fullName>
    </submittedName>
</protein>